<gene>
    <name evidence="2" type="ORF">HPP92_028032</name>
</gene>
<dbReference type="AlphaFoldDB" id="A0A835U4I3"/>
<dbReference type="Proteomes" id="UP000636800">
    <property type="component" value="Unassembled WGS sequence"/>
</dbReference>
<organism evidence="2 3">
    <name type="scientific">Vanilla planifolia</name>
    <name type="common">Vanilla</name>
    <dbReference type="NCBI Taxonomy" id="51239"/>
    <lineage>
        <taxon>Eukaryota</taxon>
        <taxon>Viridiplantae</taxon>
        <taxon>Streptophyta</taxon>
        <taxon>Embryophyta</taxon>
        <taxon>Tracheophyta</taxon>
        <taxon>Spermatophyta</taxon>
        <taxon>Magnoliopsida</taxon>
        <taxon>Liliopsida</taxon>
        <taxon>Asparagales</taxon>
        <taxon>Orchidaceae</taxon>
        <taxon>Vanilloideae</taxon>
        <taxon>Vanilleae</taxon>
        <taxon>Vanilla</taxon>
    </lineage>
</organism>
<dbReference type="GO" id="GO:0090307">
    <property type="term" value="P:mitotic spindle assembly"/>
    <property type="evidence" value="ECO:0007669"/>
    <property type="project" value="TreeGrafter"/>
</dbReference>
<dbReference type="GO" id="GO:0008017">
    <property type="term" value="F:microtubule binding"/>
    <property type="evidence" value="ECO:0007669"/>
    <property type="project" value="TreeGrafter"/>
</dbReference>
<protein>
    <recommendedName>
        <fullName evidence="1">TPX2 central domain-containing protein</fullName>
    </recommendedName>
</protein>
<reference evidence="2 3" key="1">
    <citation type="journal article" date="2020" name="Nat. Food">
        <title>A phased Vanilla planifolia genome enables genetic improvement of flavour and production.</title>
        <authorList>
            <person name="Hasing T."/>
            <person name="Tang H."/>
            <person name="Brym M."/>
            <person name="Khazi F."/>
            <person name="Huang T."/>
            <person name="Chambers A.H."/>
        </authorList>
    </citation>
    <scope>NUCLEOTIDE SEQUENCE [LARGE SCALE GENOMIC DNA]</scope>
    <source>
        <tissue evidence="2">Leaf</tissue>
    </source>
</reference>
<dbReference type="PANTHER" id="PTHR14326">
    <property type="entry name" value="TARGETING PROTEIN FOR XKLP2"/>
    <property type="match status" value="1"/>
</dbReference>
<evidence type="ECO:0000313" key="3">
    <source>
        <dbReference type="Proteomes" id="UP000636800"/>
    </source>
</evidence>
<proteinExistence type="predicted"/>
<evidence type="ECO:0000313" key="2">
    <source>
        <dbReference type="EMBL" id="KAG0448057.1"/>
    </source>
</evidence>
<dbReference type="EMBL" id="JADCNL010000380">
    <property type="protein sequence ID" value="KAG0448057.1"/>
    <property type="molecule type" value="Genomic_DNA"/>
</dbReference>
<dbReference type="GO" id="GO:0060236">
    <property type="term" value="P:regulation of mitotic spindle organization"/>
    <property type="evidence" value="ECO:0007669"/>
    <property type="project" value="InterPro"/>
</dbReference>
<name>A0A835U4I3_VANPL</name>
<comment type="caution">
    <text evidence="2">The sequence shown here is derived from an EMBL/GenBank/DDBJ whole genome shotgun (WGS) entry which is preliminary data.</text>
</comment>
<keyword evidence="3" id="KW-1185">Reference proteome</keyword>
<dbReference type="InterPro" id="IPR009675">
    <property type="entry name" value="TPX2_fam"/>
</dbReference>
<evidence type="ECO:0000259" key="1">
    <source>
        <dbReference type="Pfam" id="PF12214"/>
    </source>
</evidence>
<feature type="non-terminal residue" evidence="2">
    <location>
        <position position="1"/>
    </location>
</feature>
<dbReference type="GO" id="GO:0005819">
    <property type="term" value="C:spindle"/>
    <property type="evidence" value="ECO:0007669"/>
    <property type="project" value="InterPro"/>
</dbReference>
<dbReference type="GO" id="GO:0030295">
    <property type="term" value="F:protein kinase activator activity"/>
    <property type="evidence" value="ECO:0007669"/>
    <property type="project" value="TreeGrafter"/>
</dbReference>
<sequence>MFALHCSVLDQVVCIQLHHHRAWMVPILHRLYLIEPLLCRTTLDLIKAPLGMHDTFMQHILLKDDKSDTNEEVTPIYPNFMKPTVIGMPQKNDLVHKSTNKKCLANGNSCPSTLRLTIPREPVLETARRAKYFRAQRSKHPEGNVANVTNFRALPLNRKILEAPSLHFPKKSTPQLPEFKEFKLKTLQRAIQRSTSAKTQLSVNNLHPSSTIKGCWTGSKILNDQPSSSTHQT</sequence>
<dbReference type="PANTHER" id="PTHR14326:SF15">
    <property type="entry name" value="OS06G0130200 PROTEIN"/>
    <property type="match status" value="1"/>
</dbReference>
<accession>A0A835U4I3</accession>
<dbReference type="Pfam" id="PF12214">
    <property type="entry name" value="TPX2_importin"/>
    <property type="match status" value="1"/>
</dbReference>
<dbReference type="GO" id="GO:0005880">
    <property type="term" value="C:nuclear microtubule"/>
    <property type="evidence" value="ECO:0007669"/>
    <property type="project" value="TreeGrafter"/>
</dbReference>
<dbReference type="InterPro" id="IPR027330">
    <property type="entry name" value="TPX2_central_dom"/>
</dbReference>
<dbReference type="OrthoDB" id="288590at2759"/>
<feature type="domain" description="TPX2 central" evidence="1">
    <location>
        <begin position="114"/>
        <end position="200"/>
    </location>
</feature>